<keyword evidence="2" id="KW-1185">Reference proteome</keyword>
<dbReference type="InterPro" id="IPR023393">
    <property type="entry name" value="START-like_dom_sf"/>
</dbReference>
<proteinExistence type="predicted"/>
<dbReference type="CDD" id="cd07821">
    <property type="entry name" value="PYR_PYL_RCAR_like"/>
    <property type="match status" value="1"/>
</dbReference>
<dbReference type="OrthoDB" id="6024794at2"/>
<dbReference type="Proteomes" id="UP000033615">
    <property type="component" value="Unassembled WGS sequence"/>
</dbReference>
<dbReference type="EMBL" id="LAKD02000006">
    <property type="protein sequence ID" value="OPF83209.1"/>
    <property type="molecule type" value="Genomic_DNA"/>
</dbReference>
<dbReference type="RefSeq" id="WP_046088750.1">
    <property type="nucleotide sequence ID" value="NZ_LAKD02000006.1"/>
</dbReference>
<dbReference type="PANTHER" id="PTHR39332">
    <property type="entry name" value="BLL4707 PROTEIN"/>
    <property type="match status" value="1"/>
</dbReference>
<sequence>MASTTATLDLAVPPERVWQLIGGFDALPDWLPYIAESVAAEGGRVRRLRNEEGGVIVERLVAFDDAARSYSYAILEAPFPVTDYLSTLRVREVPGRSGASRVEWSGTFTPAGVSDDEAVALFHGIYADGLAALRNTLAGRAV</sequence>
<evidence type="ECO:0000313" key="1">
    <source>
        <dbReference type="EMBL" id="OPF83209.1"/>
    </source>
</evidence>
<organism evidence="1 2">
    <name type="scientific">Streptomyces antioxidans</name>
    <dbReference type="NCBI Taxonomy" id="1507734"/>
    <lineage>
        <taxon>Bacteria</taxon>
        <taxon>Bacillati</taxon>
        <taxon>Actinomycetota</taxon>
        <taxon>Actinomycetes</taxon>
        <taxon>Kitasatosporales</taxon>
        <taxon>Streptomycetaceae</taxon>
        <taxon>Streptomyces</taxon>
    </lineage>
</organism>
<evidence type="ECO:0000313" key="2">
    <source>
        <dbReference type="Proteomes" id="UP000033615"/>
    </source>
</evidence>
<dbReference type="PANTHER" id="PTHR39332:SF7">
    <property type="entry name" value="SRPBCC FAMILY PROTEIN"/>
    <property type="match status" value="1"/>
</dbReference>
<dbReference type="InterPro" id="IPR019587">
    <property type="entry name" value="Polyketide_cyclase/dehydratase"/>
</dbReference>
<dbReference type="Gene3D" id="3.30.530.20">
    <property type="match status" value="1"/>
</dbReference>
<dbReference type="Pfam" id="PF10604">
    <property type="entry name" value="Polyketide_cyc2"/>
    <property type="match status" value="1"/>
</dbReference>
<dbReference type="SUPFAM" id="SSF55961">
    <property type="entry name" value="Bet v1-like"/>
    <property type="match status" value="1"/>
</dbReference>
<name>A0A1V4DAP5_9ACTN</name>
<reference evidence="1" key="1">
    <citation type="submission" date="2016-12" db="EMBL/GenBank/DDBJ databases">
        <title>Genome sequence of Streptomyces antioxidans MUSC 164.</title>
        <authorList>
            <person name="Lee L.-H."/>
            <person name="Ser H.-L."/>
        </authorList>
    </citation>
    <scope>NUCLEOTIDE SEQUENCE [LARGE SCALE GENOMIC DNA]</scope>
    <source>
        <strain evidence="1">MUSC 164</strain>
    </source>
</reference>
<comment type="caution">
    <text evidence="1">The sequence shown here is derived from an EMBL/GenBank/DDBJ whole genome shotgun (WGS) entry which is preliminary data.</text>
</comment>
<dbReference type="AlphaFoldDB" id="A0A1V4DAP5"/>
<gene>
    <name evidence="1" type="ORF">VT50_0205740</name>
</gene>
<protein>
    <submittedName>
        <fullName evidence="1">MxaD family protein</fullName>
    </submittedName>
</protein>
<accession>A0A1V4DAP5</accession>